<dbReference type="STRING" id="1745343.A0A2J6QC16"/>
<evidence type="ECO:0000256" key="1">
    <source>
        <dbReference type="SAM" id="SignalP"/>
    </source>
</evidence>
<gene>
    <name evidence="2" type="ORF">NA56DRAFT_643869</name>
</gene>
<reference evidence="2 3" key="1">
    <citation type="submission" date="2016-05" db="EMBL/GenBank/DDBJ databases">
        <title>A degradative enzymes factory behind the ericoid mycorrhizal symbiosis.</title>
        <authorList>
            <consortium name="DOE Joint Genome Institute"/>
            <person name="Martino E."/>
            <person name="Morin E."/>
            <person name="Grelet G."/>
            <person name="Kuo A."/>
            <person name="Kohler A."/>
            <person name="Daghino S."/>
            <person name="Barry K."/>
            <person name="Choi C."/>
            <person name="Cichocki N."/>
            <person name="Clum A."/>
            <person name="Copeland A."/>
            <person name="Hainaut M."/>
            <person name="Haridas S."/>
            <person name="Labutti K."/>
            <person name="Lindquist E."/>
            <person name="Lipzen A."/>
            <person name="Khouja H.-R."/>
            <person name="Murat C."/>
            <person name="Ohm R."/>
            <person name="Olson A."/>
            <person name="Spatafora J."/>
            <person name="Veneault-Fourrey C."/>
            <person name="Henrissat B."/>
            <person name="Grigoriev I."/>
            <person name="Martin F."/>
            <person name="Perotto S."/>
        </authorList>
    </citation>
    <scope>NUCLEOTIDE SEQUENCE [LARGE SCALE GENOMIC DNA]</scope>
    <source>
        <strain evidence="2 3">UAMH 7357</strain>
    </source>
</reference>
<dbReference type="GO" id="GO:0031505">
    <property type="term" value="P:fungal-type cell wall organization"/>
    <property type="evidence" value="ECO:0007669"/>
    <property type="project" value="InterPro"/>
</dbReference>
<dbReference type="OrthoDB" id="5406216at2759"/>
<dbReference type="InterPro" id="IPR031452">
    <property type="entry name" value="Kre1"/>
</dbReference>
<dbReference type="EMBL" id="KZ613474">
    <property type="protein sequence ID" value="PMD23795.1"/>
    <property type="molecule type" value="Genomic_DNA"/>
</dbReference>
<dbReference type="Proteomes" id="UP000235672">
    <property type="component" value="Unassembled WGS sequence"/>
</dbReference>
<evidence type="ECO:0000313" key="2">
    <source>
        <dbReference type="EMBL" id="PMD23795.1"/>
    </source>
</evidence>
<accession>A0A2J6QC16</accession>
<keyword evidence="3" id="KW-1185">Reference proteome</keyword>
<protein>
    <submittedName>
        <fullName evidence="2">Uncharacterized protein</fullName>
    </submittedName>
</protein>
<keyword evidence="1" id="KW-0732">Signal</keyword>
<dbReference type="Pfam" id="PF17056">
    <property type="entry name" value="KRE1"/>
    <property type="match status" value="1"/>
</dbReference>
<feature type="chain" id="PRO_5014453525" evidence="1">
    <location>
        <begin position="19"/>
        <end position="109"/>
    </location>
</feature>
<feature type="signal peptide" evidence="1">
    <location>
        <begin position="1"/>
        <end position="18"/>
    </location>
</feature>
<proteinExistence type="predicted"/>
<dbReference type="AlphaFoldDB" id="A0A2J6QC16"/>
<evidence type="ECO:0000313" key="3">
    <source>
        <dbReference type="Proteomes" id="UP000235672"/>
    </source>
</evidence>
<sequence length="109" mass="10785">MQPHLLLSILALLSFATAQAVAPGGGAAVTLAPTQSPTVGTWESLFTIDGTTSVAYVVFTQTFAATALGSWDLGPTPGVGKIGLGTIAGTVGSTKAAKRAMPTPELGSA</sequence>
<name>A0A2J6QC16_9HELO</name>
<organism evidence="2 3">
    <name type="scientific">Hyaloscypha hepaticicola</name>
    <dbReference type="NCBI Taxonomy" id="2082293"/>
    <lineage>
        <taxon>Eukaryota</taxon>
        <taxon>Fungi</taxon>
        <taxon>Dikarya</taxon>
        <taxon>Ascomycota</taxon>
        <taxon>Pezizomycotina</taxon>
        <taxon>Leotiomycetes</taxon>
        <taxon>Helotiales</taxon>
        <taxon>Hyaloscyphaceae</taxon>
        <taxon>Hyaloscypha</taxon>
    </lineage>
</organism>